<dbReference type="GO" id="GO:0005524">
    <property type="term" value="F:ATP binding"/>
    <property type="evidence" value="ECO:0007669"/>
    <property type="project" value="UniProtKB-UniRule"/>
</dbReference>
<dbReference type="RefSeq" id="WP_194371086.1">
    <property type="nucleotide sequence ID" value="NZ_CP054492.1"/>
</dbReference>
<evidence type="ECO:0000256" key="1">
    <source>
        <dbReference type="ARBA" id="ARBA00009922"/>
    </source>
</evidence>
<dbReference type="Proteomes" id="UP000593994">
    <property type="component" value="Chromosome"/>
</dbReference>
<dbReference type="Pfam" id="PF00580">
    <property type="entry name" value="UvrD-helicase"/>
    <property type="match status" value="1"/>
</dbReference>
<reference evidence="12 13" key="1">
    <citation type="submission" date="2020-05" db="EMBL/GenBank/DDBJ databases">
        <title>Sulfurimonas marisnigri, sp. nov., and Sulfurimonas baltica, sp. nov., manganese oxide reducing chemolithoautotrophs of the class Epsilonproteobacteria isolated from the pelagic redoxclines of the Black and Baltic Seas and emended description of the genus Sulfurimonas.</title>
        <authorList>
            <person name="Henkel J.V."/>
            <person name="Laudan C."/>
            <person name="Werner J."/>
            <person name="Neu T."/>
            <person name="Plewe S."/>
            <person name="Sproer C."/>
            <person name="Bunk B."/>
            <person name="Schulz-Vogt H.N."/>
        </authorList>
    </citation>
    <scope>NUCLEOTIDE SEQUENCE [LARGE SCALE GENOMIC DNA]</scope>
    <source>
        <strain evidence="12 13">GD2</strain>
    </source>
</reference>
<organism evidence="12 13">
    <name type="scientific">Candidatus Sulfurimonas baltica</name>
    <dbReference type="NCBI Taxonomy" id="2740404"/>
    <lineage>
        <taxon>Bacteria</taxon>
        <taxon>Pseudomonadati</taxon>
        <taxon>Campylobacterota</taxon>
        <taxon>Epsilonproteobacteria</taxon>
        <taxon>Campylobacterales</taxon>
        <taxon>Sulfurimonadaceae</taxon>
        <taxon>Sulfurimonas</taxon>
    </lineage>
</organism>
<feature type="binding site" evidence="10">
    <location>
        <begin position="76"/>
        <end position="83"/>
    </location>
    <ligand>
        <name>ATP</name>
        <dbReference type="ChEBI" id="CHEBI:30616"/>
    </ligand>
</feature>
<dbReference type="PANTHER" id="PTHR11070">
    <property type="entry name" value="UVRD / RECB / PCRA DNA HELICASE FAMILY MEMBER"/>
    <property type="match status" value="1"/>
</dbReference>
<evidence type="ECO:0000256" key="5">
    <source>
        <dbReference type="ARBA" id="ARBA00022840"/>
    </source>
</evidence>
<evidence type="ECO:0000256" key="3">
    <source>
        <dbReference type="ARBA" id="ARBA00022801"/>
    </source>
</evidence>
<dbReference type="PANTHER" id="PTHR11070:SF67">
    <property type="entry name" value="DNA 3'-5' HELICASE"/>
    <property type="match status" value="1"/>
</dbReference>
<dbReference type="GO" id="GO:0016787">
    <property type="term" value="F:hydrolase activity"/>
    <property type="evidence" value="ECO:0007669"/>
    <property type="project" value="UniProtKB-UniRule"/>
</dbReference>
<evidence type="ECO:0000256" key="4">
    <source>
        <dbReference type="ARBA" id="ARBA00022806"/>
    </source>
</evidence>
<dbReference type="InterPro" id="IPR014017">
    <property type="entry name" value="DNA_helicase_UvrD-like_C"/>
</dbReference>
<dbReference type="InterPro" id="IPR027417">
    <property type="entry name" value="P-loop_NTPase"/>
</dbReference>
<dbReference type="InterPro" id="IPR000212">
    <property type="entry name" value="DNA_helicase_UvrD/REP"/>
</dbReference>
<evidence type="ECO:0000313" key="12">
    <source>
        <dbReference type="EMBL" id="QOY52747.1"/>
    </source>
</evidence>
<keyword evidence="4 10" id="KW-0347">Helicase</keyword>
<dbReference type="CDD" id="cd17932">
    <property type="entry name" value="DEXQc_UvrD"/>
    <property type="match status" value="1"/>
</dbReference>
<evidence type="ECO:0000259" key="11">
    <source>
        <dbReference type="PROSITE" id="PS51198"/>
    </source>
</evidence>
<proteinExistence type="inferred from homology"/>
<dbReference type="PROSITE" id="PS51198">
    <property type="entry name" value="UVRD_HELICASE_ATP_BIND"/>
    <property type="match status" value="1"/>
</dbReference>
<dbReference type="GO" id="GO:0003677">
    <property type="term" value="F:DNA binding"/>
    <property type="evidence" value="ECO:0007669"/>
    <property type="project" value="InterPro"/>
</dbReference>
<dbReference type="Gene3D" id="3.40.50.300">
    <property type="entry name" value="P-loop containing nucleotide triphosphate hydrolases"/>
    <property type="match status" value="3"/>
</dbReference>
<gene>
    <name evidence="12" type="ORF">HUE88_03415</name>
</gene>
<comment type="catalytic activity">
    <reaction evidence="7">
        <text>Couples ATP hydrolysis with the unwinding of duplex DNA by translocating in the 3'-5' direction.</text>
        <dbReference type="EC" id="5.6.2.4"/>
    </reaction>
</comment>
<sequence>MIYKTTIEDIEFNRIALLEIQLFKEGKSFQEINRVIKAQKAVEIISDKEYIISDKFNEKQLEAIQYNKKNNLIVSAGPGSGKTSVFVERIKYITKKLNVKSRNILGLTFTEKASNEFKERSDLELEYLGTFHSVFFKLLQEYGNYFNFKIMNEEKNEYYLKNNMNLPEFEKKEFTTKIGTAIKLDKFINEHLELVLECNTINEYYELLNDKLTVKTNYTDTNIIKIFFEKKIKNKKMSFSDIIIYTYLMIKSDAGIQERLIEHFNYVLVDEYQDTNNIVLEILNLISHNNLFLVGDIYQSIYSFQGSSFEKSLTLLEDFDVIQLDINYRSSKNIVDFSNKFIDTNMKEKSNKINAVKESGLVANKNISVIENISDFTIPELIYRSGRELNEICVLARNNNHIKEIKEQFNKWKVPYKYKNEREFEYFLDAILLMFAAGYELNDIYFNRFRLTGDYTAHNILDILRVIEMIMNKMNIVAYFSNRGLEEDMQEKFKKWSDKQLQVFSSDNNLNIYLETLENKLDYFLDNELYIEKNGVNIMTIHKSKGLEWNTVILYNQEDGIFPINREVEEEKRLYYVAITRAKENLIITSKHKINSFTSALINAGYIDKIFITKQKKYELDFASSHSDIIKFTNRNDLKIDFIHLDFAEYEKNYKSTRRADIIEDTIRSYNEHKQRNIVDNINAITIEDLEIMLLDLDSFKQEHGIDNLDLKYAVENIDTARSLFFEKGKINSDYINNDFTDIVHKIINYRNWVSEENINDIWFEEKQIKMFKSIVKFVVSKKYTDLTKDRAKKYIQKRSENIYNKAKNSKLNSYQDFVNDMLNQYYTKSNEQKSFFTHNVLGMHNINTNLPMIDLTNNRYDKLKGSVLEDFSIDANGYSYNREILKGSFLNQNKTIQAQKRWAKLKYLEFAYSDKRAFFLTFTNKSIWHKWKTKYKSLKEDRKYGDSSILKDNENFVMQGNNLQEHFINSAKEINKIWTYFYQILKADIQNYKKKNKLEEEFEVGFFRQLEAHKNLTSHGHILLFVDEAVKGVVKNSMYKTIQEFGLNGKFQDLQEIKNQSDVEPLSEEETTKLIEELMILNGKLETQTNKKNLKGIKTKIKNINKRLNNNFSMPSSYIGKYMLKNAFKNEEDDLLNSKTLEFFNAWESMIGNKVKITGMSNYKHTTQKHIDIMYGWFQENAPEAIRAVKRTGKPLYYWLEKQEINGNFTFGYERQIKENFKNSDFIKDVELIFSMLKTNELTIKELQSRLEESNFNIKDIENDILQMKFREIIKDRTENENFLWELATNFVLGNQEKSKYINIHTNKKLINAIVADKLICKYEKTAYVKGIEAYREKMNNPHISFAPREWSFKWTSFNGKWNLKSEVYFNTPNRKSLIYVEDMYIKGWITANEIVSNSEFDTYSFLKNRMDKIKHYDNYAPNVDEAMNNSFKEEIDIFELMRENRLIA</sequence>
<evidence type="ECO:0000256" key="6">
    <source>
        <dbReference type="ARBA" id="ARBA00023235"/>
    </source>
</evidence>
<dbReference type="KEGG" id="sbal:HUE88_03415"/>
<dbReference type="GO" id="GO:0000725">
    <property type="term" value="P:recombinational repair"/>
    <property type="evidence" value="ECO:0007669"/>
    <property type="project" value="TreeGrafter"/>
</dbReference>
<evidence type="ECO:0000256" key="10">
    <source>
        <dbReference type="PROSITE-ProRule" id="PRU00560"/>
    </source>
</evidence>
<keyword evidence="5 10" id="KW-0067">ATP-binding</keyword>
<comment type="catalytic activity">
    <reaction evidence="9">
        <text>ATP + H2O = ADP + phosphate + H(+)</text>
        <dbReference type="Rhea" id="RHEA:13065"/>
        <dbReference type="ChEBI" id="CHEBI:15377"/>
        <dbReference type="ChEBI" id="CHEBI:15378"/>
        <dbReference type="ChEBI" id="CHEBI:30616"/>
        <dbReference type="ChEBI" id="CHEBI:43474"/>
        <dbReference type="ChEBI" id="CHEBI:456216"/>
        <dbReference type="EC" id="5.6.2.4"/>
    </reaction>
</comment>
<keyword evidence="13" id="KW-1185">Reference proteome</keyword>
<accession>A0A7S7LWQ1</accession>
<dbReference type="Gene3D" id="1.10.10.160">
    <property type="match status" value="1"/>
</dbReference>
<dbReference type="SUPFAM" id="SSF52540">
    <property type="entry name" value="P-loop containing nucleoside triphosphate hydrolases"/>
    <property type="match status" value="1"/>
</dbReference>
<evidence type="ECO:0000256" key="9">
    <source>
        <dbReference type="ARBA" id="ARBA00048988"/>
    </source>
</evidence>
<dbReference type="InterPro" id="IPR013986">
    <property type="entry name" value="DExx_box_DNA_helicase_dom_sf"/>
</dbReference>
<comment type="similarity">
    <text evidence="1">Belongs to the helicase family. UvrD subfamily.</text>
</comment>
<evidence type="ECO:0000256" key="7">
    <source>
        <dbReference type="ARBA" id="ARBA00034617"/>
    </source>
</evidence>
<evidence type="ECO:0000256" key="2">
    <source>
        <dbReference type="ARBA" id="ARBA00022741"/>
    </source>
</evidence>
<evidence type="ECO:0000313" key="13">
    <source>
        <dbReference type="Proteomes" id="UP000593994"/>
    </source>
</evidence>
<dbReference type="GO" id="GO:0043138">
    <property type="term" value="F:3'-5' DNA helicase activity"/>
    <property type="evidence" value="ECO:0007669"/>
    <property type="project" value="UniProtKB-EC"/>
</dbReference>
<evidence type="ECO:0000256" key="8">
    <source>
        <dbReference type="ARBA" id="ARBA00034808"/>
    </source>
</evidence>
<protein>
    <recommendedName>
        <fullName evidence="8">DNA 3'-5' helicase</fullName>
        <ecNumber evidence="8">5.6.2.4</ecNumber>
    </recommendedName>
</protein>
<dbReference type="InterPro" id="IPR014016">
    <property type="entry name" value="UvrD-like_ATP-bd"/>
</dbReference>
<dbReference type="Pfam" id="PF13361">
    <property type="entry name" value="UvrD_C"/>
    <property type="match status" value="2"/>
</dbReference>
<dbReference type="GO" id="GO:0005829">
    <property type="term" value="C:cytosol"/>
    <property type="evidence" value="ECO:0007669"/>
    <property type="project" value="TreeGrafter"/>
</dbReference>
<keyword evidence="3 10" id="KW-0378">Hydrolase</keyword>
<dbReference type="EC" id="5.6.2.4" evidence="8"/>
<feature type="domain" description="UvrD-like helicase ATP-binding" evidence="11">
    <location>
        <begin position="55"/>
        <end position="331"/>
    </location>
</feature>
<name>A0A7S7LWQ1_9BACT</name>
<dbReference type="Gene3D" id="1.10.486.10">
    <property type="entry name" value="PCRA, domain 4"/>
    <property type="match status" value="1"/>
</dbReference>
<keyword evidence="6" id="KW-0413">Isomerase</keyword>
<keyword evidence="2 10" id="KW-0547">Nucleotide-binding</keyword>
<dbReference type="EMBL" id="CP054492">
    <property type="protein sequence ID" value="QOY52747.1"/>
    <property type="molecule type" value="Genomic_DNA"/>
</dbReference>